<reference evidence="3 5" key="1">
    <citation type="journal article" date="2014" name="BMC Genomics">
        <title>Genome sequence of Anopheles sinensis provides insight into genetics basis of mosquito competence for malaria parasites.</title>
        <authorList>
            <person name="Zhou D."/>
            <person name="Zhang D."/>
            <person name="Ding G."/>
            <person name="Shi L."/>
            <person name="Hou Q."/>
            <person name="Ye Y."/>
            <person name="Xu Y."/>
            <person name="Zhou H."/>
            <person name="Xiong C."/>
            <person name="Li S."/>
            <person name="Yu J."/>
            <person name="Hong S."/>
            <person name="Yu X."/>
            <person name="Zou P."/>
            <person name="Chen C."/>
            <person name="Chang X."/>
            <person name="Wang W."/>
            <person name="Lv Y."/>
            <person name="Sun Y."/>
            <person name="Ma L."/>
            <person name="Shen B."/>
            <person name="Zhu C."/>
        </authorList>
    </citation>
    <scope>NUCLEOTIDE SEQUENCE [LARGE SCALE GENOMIC DNA]</scope>
</reference>
<organism evidence="3">
    <name type="scientific">Anopheles sinensis</name>
    <name type="common">Mosquito</name>
    <dbReference type="NCBI Taxonomy" id="74873"/>
    <lineage>
        <taxon>Eukaryota</taxon>
        <taxon>Metazoa</taxon>
        <taxon>Ecdysozoa</taxon>
        <taxon>Arthropoda</taxon>
        <taxon>Hexapoda</taxon>
        <taxon>Insecta</taxon>
        <taxon>Pterygota</taxon>
        <taxon>Neoptera</taxon>
        <taxon>Endopterygota</taxon>
        <taxon>Diptera</taxon>
        <taxon>Nematocera</taxon>
        <taxon>Culicoidea</taxon>
        <taxon>Culicidae</taxon>
        <taxon>Anophelinae</taxon>
        <taxon>Anopheles</taxon>
    </lineage>
</organism>
<feature type="chain" id="PRO_5001783607" description="Secreted protein" evidence="2">
    <location>
        <begin position="24"/>
        <end position="209"/>
    </location>
</feature>
<evidence type="ECO:0000256" key="1">
    <source>
        <dbReference type="SAM" id="MobiDB-lite"/>
    </source>
</evidence>
<name>A0A084VEV5_ANOSI</name>
<dbReference type="EMBL" id="ATLV01012330">
    <property type="status" value="NOT_ANNOTATED_CDS"/>
    <property type="molecule type" value="Genomic_DNA"/>
</dbReference>
<sequence>MLLARVTLGFLWLGLAWWTTCDSLQRNPLDTRKISNARYIVYPGRCYDHRTGINLPRRKTTKFKHFCMRATCFSNYTMLIESCLSCLAKPNLIKRPLYCLRAFALFAARFQLPADDLHGAEREVHQQLPALLSGSDMQEGQPDALSALERDRYQLPTRRPPKTGRKVKRRRKNKKGHSVMAHQEGVAGAAGGCEGNECGANVTNATEVP</sequence>
<proteinExistence type="predicted"/>
<dbReference type="EMBL" id="KE524781">
    <property type="protein sequence ID" value="KFB36499.1"/>
    <property type="molecule type" value="Genomic_DNA"/>
</dbReference>
<evidence type="ECO:0000313" key="3">
    <source>
        <dbReference type="EMBL" id="KFB36499.1"/>
    </source>
</evidence>
<keyword evidence="2" id="KW-0732">Signal</keyword>
<gene>
    <name evidence="3" type="ORF">ZHAS_00003639</name>
</gene>
<evidence type="ECO:0008006" key="6">
    <source>
        <dbReference type="Google" id="ProtNLM"/>
    </source>
</evidence>
<feature type="compositionally biased region" description="Basic residues" evidence="1">
    <location>
        <begin position="159"/>
        <end position="177"/>
    </location>
</feature>
<feature type="region of interest" description="Disordered" evidence="1">
    <location>
        <begin position="155"/>
        <end position="184"/>
    </location>
</feature>
<reference evidence="4" key="2">
    <citation type="submission" date="2020-05" db="UniProtKB">
        <authorList>
            <consortium name="EnsemblMetazoa"/>
        </authorList>
    </citation>
    <scope>IDENTIFICATION</scope>
</reference>
<dbReference type="AlphaFoldDB" id="A0A084VEV5"/>
<protein>
    <recommendedName>
        <fullName evidence="6">Secreted protein</fullName>
    </recommendedName>
</protein>
<accession>A0A084VEV5</accession>
<feature type="region of interest" description="Disordered" evidence="1">
    <location>
        <begin position="190"/>
        <end position="209"/>
    </location>
</feature>
<dbReference type="Proteomes" id="UP000030765">
    <property type="component" value="Unassembled WGS sequence"/>
</dbReference>
<dbReference type="EnsemblMetazoa" id="ASIC003639-RA">
    <property type="protein sequence ID" value="ASIC003639-PA"/>
    <property type="gene ID" value="ASIC003639"/>
</dbReference>
<evidence type="ECO:0000313" key="4">
    <source>
        <dbReference type="EnsemblMetazoa" id="ASIC003639-PA"/>
    </source>
</evidence>
<feature type="signal peptide" evidence="2">
    <location>
        <begin position="1"/>
        <end position="23"/>
    </location>
</feature>
<dbReference type="VEuPathDB" id="VectorBase:ASIC003639"/>
<dbReference type="OrthoDB" id="10524325at2759"/>
<evidence type="ECO:0000313" key="5">
    <source>
        <dbReference type="Proteomes" id="UP000030765"/>
    </source>
</evidence>
<keyword evidence="5" id="KW-1185">Reference proteome</keyword>
<evidence type="ECO:0000256" key="2">
    <source>
        <dbReference type="SAM" id="SignalP"/>
    </source>
</evidence>
<dbReference type="VEuPathDB" id="VectorBase:ASIS004479"/>